<gene>
    <name evidence="1" type="ORF">B9J98_03345</name>
</gene>
<protein>
    <recommendedName>
        <fullName evidence="3">DUF429 domain-containing protein</fullName>
    </recommendedName>
</protein>
<accession>A0A2R7Y5Z3</accession>
<evidence type="ECO:0000313" key="2">
    <source>
        <dbReference type="Proteomes" id="UP000244066"/>
    </source>
</evidence>
<evidence type="ECO:0000313" key="1">
    <source>
        <dbReference type="EMBL" id="PUA32934.1"/>
    </source>
</evidence>
<dbReference type="EMBL" id="NDWU01000006">
    <property type="protein sequence ID" value="PUA32934.1"/>
    <property type="molecule type" value="Genomic_DNA"/>
</dbReference>
<reference evidence="1 2" key="1">
    <citation type="submission" date="2017-04" db="EMBL/GenBank/DDBJ databases">
        <title>Draft Aigarchaeota genome from a New Zealand hot spring.</title>
        <authorList>
            <person name="Reysenbach A.-L."/>
            <person name="Donaho J.A."/>
            <person name="Gerhart J."/>
            <person name="Kelley J.F."/>
            <person name="Kouba K."/>
            <person name="Podar M."/>
            <person name="Stott M."/>
        </authorList>
    </citation>
    <scope>NUCLEOTIDE SEQUENCE [LARGE SCALE GENOMIC DNA]</scope>
    <source>
        <strain evidence="1">NZ13_MG1</strain>
    </source>
</reference>
<name>A0A2R7Y5Z3_9ARCH</name>
<dbReference type="Pfam" id="PF04250">
    <property type="entry name" value="DUF429"/>
    <property type="match status" value="1"/>
</dbReference>
<evidence type="ECO:0008006" key="3">
    <source>
        <dbReference type="Google" id="ProtNLM"/>
    </source>
</evidence>
<organism evidence="1 2">
    <name type="scientific">Candidatus Terraquivivens tikiterensis</name>
    <dbReference type="NCBI Taxonomy" id="1980982"/>
    <lineage>
        <taxon>Archaea</taxon>
        <taxon>Nitrososphaerota</taxon>
        <taxon>Candidatus Wolframiiraptoraceae</taxon>
        <taxon>Candidatus Terraquivivens</taxon>
    </lineage>
</organism>
<proteinExistence type="predicted"/>
<dbReference type="InterPro" id="IPR007362">
    <property type="entry name" value="DUF429"/>
</dbReference>
<dbReference type="Proteomes" id="UP000244066">
    <property type="component" value="Unassembled WGS sequence"/>
</dbReference>
<sequence>MRIFDVAALTGKNLITNTERHRFVDLKVVGIDLAGSENRPTGFCVMTEDLFAKTCIVYKDHEILDLVKSTMPRVVAVDAPLSLPRGRTSLEVREPYHLRGCDRELLRLGIKFFPITLGPMRRLTERGMRLKPSIEQLGVKVIEVYPGGAQDVLRIPRKRAGLDKLLRGLRRLGIKGLKHGMSGDELDAVTCALVGYLYLRGSYVILGDEEEGVIVMPKPLKKRAIAGGSSSI</sequence>
<comment type="caution">
    <text evidence="1">The sequence shown here is derived from an EMBL/GenBank/DDBJ whole genome shotgun (WGS) entry which is preliminary data.</text>
</comment>
<dbReference type="AlphaFoldDB" id="A0A2R7Y5Z3"/>